<dbReference type="Gene3D" id="3.40.50.150">
    <property type="entry name" value="Vaccinia Virus protein VP39"/>
    <property type="match status" value="1"/>
</dbReference>
<dbReference type="InterPro" id="IPR029063">
    <property type="entry name" value="SAM-dependent_MTases_sf"/>
</dbReference>
<dbReference type="InParanoid" id="B3RP82"/>
<accession>B3RP82</accession>
<dbReference type="AlphaFoldDB" id="B3RP82"/>
<dbReference type="InterPro" id="IPR050508">
    <property type="entry name" value="Methyltransf_Superfamily"/>
</dbReference>
<evidence type="ECO:0000313" key="2">
    <source>
        <dbReference type="EMBL" id="EDV28144.1"/>
    </source>
</evidence>
<gene>
    <name evidence="2" type="ORF">TRIADDRAFT_53437</name>
</gene>
<dbReference type="STRING" id="10228.B3RP82"/>
<proteinExistence type="predicted"/>
<dbReference type="Proteomes" id="UP000009022">
    <property type="component" value="Unassembled WGS sequence"/>
</dbReference>
<dbReference type="EMBL" id="DS985242">
    <property type="protein sequence ID" value="EDV28144.1"/>
    <property type="molecule type" value="Genomic_DNA"/>
</dbReference>
<dbReference type="OrthoDB" id="6052830at2759"/>
<dbReference type="GO" id="GO:0008757">
    <property type="term" value="F:S-adenosylmethionine-dependent methyltransferase activity"/>
    <property type="evidence" value="ECO:0007669"/>
    <property type="project" value="InterPro"/>
</dbReference>
<dbReference type="eggNOG" id="ENOG502S4CK">
    <property type="taxonomic scope" value="Eukaryota"/>
</dbReference>
<organism evidence="2 3">
    <name type="scientific">Trichoplax adhaerens</name>
    <name type="common">Trichoplax reptans</name>
    <dbReference type="NCBI Taxonomy" id="10228"/>
    <lineage>
        <taxon>Eukaryota</taxon>
        <taxon>Metazoa</taxon>
        <taxon>Placozoa</taxon>
        <taxon>Uniplacotomia</taxon>
        <taxon>Trichoplacea</taxon>
        <taxon>Trichoplacidae</taxon>
        <taxon>Trichoplax</taxon>
    </lineage>
</organism>
<dbReference type="GeneID" id="6751193"/>
<sequence>MQTTSNHNNNNGIEDKMVCYLNYNHNIIDDYDSSRLPVGLQYLSDSLSQVKNEKSHGSKDLSISLLEIACGSGNYLARLATQVDKAYGIDMNQAMLAQCRTKLDQHQVQAELIQAQVPAIPFDDHQFDFICNCQMLHHLSGGLPTLKDFFREINRVLKNNGMVIVNFTTKEQIDSYWYMDLIPRAKQLCIDRCYTLDDVSSILTQVGLVVEDIYTIYDTLQQKEIYLDPTGPLSSSYRHGDSTWSKASEQELQYAEFKLKQMLKLKTAEKYVETRDEIRQKLGQSVMIRARAKHQ</sequence>
<dbReference type="Pfam" id="PF08241">
    <property type="entry name" value="Methyltransf_11"/>
    <property type="match status" value="1"/>
</dbReference>
<dbReference type="CTD" id="6751193"/>
<name>B3RP82_TRIAD</name>
<dbReference type="OMA" id="AHCHESI"/>
<dbReference type="InterPro" id="IPR013216">
    <property type="entry name" value="Methyltransf_11"/>
</dbReference>
<feature type="domain" description="Methyltransferase type 11" evidence="1">
    <location>
        <begin position="66"/>
        <end position="165"/>
    </location>
</feature>
<dbReference type="CDD" id="cd02440">
    <property type="entry name" value="AdoMet_MTases"/>
    <property type="match status" value="1"/>
</dbReference>
<dbReference type="SUPFAM" id="SSF53335">
    <property type="entry name" value="S-adenosyl-L-methionine-dependent methyltransferases"/>
    <property type="match status" value="1"/>
</dbReference>
<reference evidence="2 3" key="1">
    <citation type="journal article" date="2008" name="Nature">
        <title>The Trichoplax genome and the nature of placozoans.</title>
        <authorList>
            <person name="Srivastava M."/>
            <person name="Begovic E."/>
            <person name="Chapman J."/>
            <person name="Putnam N.H."/>
            <person name="Hellsten U."/>
            <person name="Kawashima T."/>
            <person name="Kuo A."/>
            <person name="Mitros T."/>
            <person name="Salamov A."/>
            <person name="Carpenter M.L."/>
            <person name="Signorovitch A.Y."/>
            <person name="Moreno M.A."/>
            <person name="Kamm K."/>
            <person name="Grimwood J."/>
            <person name="Schmutz J."/>
            <person name="Shapiro H."/>
            <person name="Grigoriev I.V."/>
            <person name="Buss L.W."/>
            <person name="Schierwater B."/>
            <person name="Dellaporta S.L."/>
            <person name="Rokhsar D.S."/>
        </authorList>
    </citation>
    <scope>NUCLEOTIDE SEQUENCE [LARGE SCALE GENOMIC DNA]</scope>
    <source>
        <strain evidence="2 3">Grell-BS-1999</strain>
    </source>
</reference>
<evidence type="ECO:0000259" key="1">
    <source>
        <dbReference type="Pfam" id="PF08241"/>
    </source>
</evidence>
<dbReference type="PhylomeDB" id="B3RP82"/>
<dbReference type="GO" id="GO:0008168">
    <property type="term" value="F:methyltransferase activity"/>
    <property type="evidence" value="ECO:0000318"/>
    <property type="project" value="GO_Central"/>
</dbReference>
<dbReference type="PANTHER" id="PTHR42912">
    <property type="entry name" value="METHYLTRANSFERASE"/>
    <property type="match status" value="1"/>
</dbReference>
<dbReference type="RefSeq" id="XP_002109978.1">
    <property type="nucleotide sequence ID" value="XM_002109942.1"/>
</dbReference>
<dbReference type="HOGENOM" id="CLU_037990_8_1_1"/>
<protein>
    <recommendedName>
        <fullName evidence="1">Methyltransferase type 11 domain-containing protein</fullName>
    </recommendedName>
</protein>
<evidence type="ECO:0000313" key="3">
    <source>
        <dbReference type="Proteomes" id="UP000009022"/>
    </source>
</evidence>
<dbReference type="KEGG" id="tad:TRIADDRAFT_53437"/>
<keyword evidence="3" id="KW-1185">Reference proteome</keyword>
<dbReference type="PANTHER" id="PTHR42912:SF96">
    <property type="entry name" value="METHYLTRANSFERASE DOMAIN-CONTAINING PROTEIN"/>
    <property type="match status" value="1"/>
</dbReference>